<proteinExistence type="predicted"/>
<dbReference type="Pfam" id="PF17667">
    <property type="entry name" value="Pkinase_fungal"/>
    <property type="match status" value="1"/>
</dbReference>
<comment type="caution">
    <text evidence="3">The sequence shown here is derived from an EMBL/GenBank/DDBJ whole genome shotgun (WGS) entry which is preliminary data.</text>
</comment>
<feature type="domain" description="Fungal-type protein kinase" evidence="2">
    <location>
        <begin position="120"/>
        <end position="219"/>
    </location>
</feature>
<keyword evidence="4" id="KW-1185">Reference proteome</keyword>
<evidence type="ECO:0000256" key="1">
    <source>
        <dbReference type="SAM" id="MobiDB-lite"/>
    </source>
</evidence>
<dbReference type="AlphaFoldDB" id="A0AA40DKG0"/>
<feature type="compositionally biased region" description="Polar residues" evidence="1">
    <location>
        <begin position="44"/>
        <end position="60"/>
    </location>
</feature>
<protein>
    <recommendedName>
        <fullName evidence="2">Fungal-type protein kinase domain-containing protein</fullName>
    </recommendedName>
</protein>
<dbReference type="PANTHER" id="PTHR38248:SF2">
    <property type="entry name" value="FUNK1 11"/>
    <property type="match status" value="1"/>
</dbReference>
<dbReference type="PANTHER" id="PTHR38248">
    <property type="entry name" value="FUNK1 6"/>
    <property type="match status" value="1"/>
</dbReference>
<evidence type="ECO:0000313" key="4">
    <source>
        <dbReference type="Proteomes" id="UP001172101"/>
    </source>
</evidence>
<evidence type="ECO:0000313" key="3">
    <source>
        <dbReference type="EMBL" id="KAK0703113.1"/>
    </source>
</evidence>
<reference evidence="3" key="1">
    <citation type="submission" date="2023-06" db="EMBL/GenBank/DDBJ databases">
        <title>Genome-scale phylogeny and comparative genomics of the fungal order Sordariales.</title>
        <authorList>
            <consortium name="Lawrence Berkeley National Laboratory"/>
            <person name="Hensen N."/>
            <person name="Bonometti L."/>
            <person name="Westerberg I."/>
            <person name="Brannstrom I.O."/>
            <person name="Guillou S."/>
            <person name="Cros-Aarteil S."/>
            <person name="Calhoun S."/>
            <person name="Haridas S."/>
            <person name="Kuo A."/>
            <person name="Mondo S."/>
            <person name="Pangilinan J."/>
            <person name="Riley R."/>
            <person name="LaButti K."/>
            <person name="Andreopoulos B."/>
            <person name="Lipzen A."/>
            <person name="Chen C."/>
            <person name="Yanf M."/>
            <person name="Daum C."/>
            <person name="Ng V."/>
            <person name="Clum A."/>
            <person name="Steindorff A."/>
            <person name="Ohm R."/>
            <person name="Martin F."/>
            <person name="Silar P."/>
            <person name="Natvig D."/>
            <person name="Lalanne C."/>
            <person name="Gautier V."/>
            <person name="Ament-velasquez S.L."/>
            <person name="Kruys A."/>
            <person name="Hutchinson M.I."/>
            <person name="Powell A.J."/>
            <person name="Barry K."/>
            <person name="Miller A.N."/>
            <person name="Grigoriev I.V."/>
            <person name="Debuchy R."/>
            <person name="Gladieux P."/>
            <person name="Thoren M.H."/>
            <person name="Johannesson H."/>
        </authorList>
    </citation>
    <scope>NUCLEOTIDE SEQUENCE</scope>
    <source>
        <strain evidence="3">SMH2392-1A</strain>
    </source>
</reference>
<dbReference type="GeneID" id="85318593"/>
<evidence type="ECO:0000259" key="2">
    <source>
        <dbReference type="Pfam" id="PF17667"/>
    </source>
</evidence>
<name>A0AA40DKG0_9PEZI</name>
<dbReference type="RefSeq" id="XP_060289972.1">
    <property type="nucleotide sequence ID" value="XM_060435323.1"/>
</dbReference>
<gene>
    <name evidence="3" type="ORF">B0T26DRAFT_490662</name>
</gene>
<feature type="region of interest" description="Disordered" evidence="1">
    <location>
        <begin position="1"/>
        <end position="60"/>
    </location>
</feature>
<organism evidence="3 4">
    <name type="scientific">Lasiosphaeria miniovina</name>
    <dbReference type="NCBI Taxonomy" id="1954250"/>
    <lineage>
        <taxon>Eukaryota</taxon>
        <taxon>Fungi</taxon>
        <taxon>Dikarya</taxon>
        <taxon>Ascomycota</taxon>
        <taxon>Pezizomycotina</taxon>
        <taxon>Sordariomycetes</taxon>
        <taxon>Sordariomycetidae</taxon>
        <taxon>Sordariales</taxon>
        <taxon>Lasiosphaeriaceae</taxon>
        <taxon>Lasiosphaeria</taxon>
    </lineage>
</organism>
<dbReference type="InterPro" id="IPR040976">
    <property type="entry name" value="Pkinase_fungal"/>
</dbReference>
<sequence length="225" mass="24098">MPKGGKTGAAFDRAWREPPRKMQPFGPGNPDFHGDGTCRPCRTDGTSDQETSSRGAGTSPSVARRIRCLALAVPVQHAQGDGPSIHVFRGAARDASPIAACSSAASQHALVLSRPSGSGRDEVGWADVLVVGEFCPDGLPYRTRFLELCGHARAVFSYQPARLFLHSFHLCGGKMELWVFDRSGIYSCEAFDMAQALGRFATVPLGYMLMDNVELGVGGLIKEDG</sequence>
<dbReference type="EMBL" id="JAUIRO010000008">
    <property type="protein sequence ID" value="KAK0703113.1"/>
    <property type="molecule type" value="Genomic_DNA"/>
</dbReference>
<dbReference type="Proteomes" id="UP001172101">
    <property type="component" value="Unassembled WGS sequence"/>
</dbReference>
<accession>A0AA40DKG0</accession>